<name>A0AC34R6R7_9BILA</name>
<dbReference type="WBParaSite" id="JU765_v2.g3842.t1">
    <property type="protein sequence ID" value="JU765_v2.g3842.t1"/>
    <property type="gene ID" value="JU765_v2.g3842"/>
</dbReference>
<evidence type="ECO:0000313" key="2">
    <source>
        <dbReference type="WBParaSite" id="JU765_v2.g3842.t1"/>
    </source>
</evidence>
<sequence>MEPRLTSLCIFFSVIICLLLQTTMARSIYPSESQLFDSRRFYDSDFAKSSNFRDQQFHQMAKRRLVVRVPFAQTPDHSQLHRLYKTLFHNKEKKFTSLQNFL</sequence>
<dbReference type="Proteomes" id="UP000887576">
    <property type="component" value="Unplaced"/>
</dbReference>
<accession>A0AC34R6R7</accession>
<proteinExistence type="predicted"/>
<evidence type="ECO:0000313" key="1">
    <source>
        <dbReference type="Proteomes" id="UP000887576"/>
    </source>
</evidence>
<protein>
    <submittedName>
        <fullName evidence="2">Uncharacterized protein</fullName>
    </submittedName>
</protein>
<reference evidence="2" key="1">
    <citation type="submission" date="2022-11" db="UniProtKB">
        <authorList>
            <consortium name="WormBaseParasite"/>
        </authorList>
    </citation>
    <scope>IDENTIFICATION</scope>
</reference>
<organism evidence="1 2">
    <name type="scientific">Panagrolaimus sp. JU765</name>
    <dbReference type="NCBI Taxonomy" id="591449"/>
    <lineage>
        <taxon>Eukaryota</taxon>
        <taxon>Metazoa</taxon>
        <taxon>Ecdysozoa</taxon>
        <taxon>Nematoda</taxon>
        <taxon>Chromadorea</taxon>
        <taxon>Rhabditida</taxon>
        <taxon>Tylenchina</taxon>
        <taxon>Panagrolaimomorpha</taxon>
        <taxon>Panagrolaimoidea</taxon>
        <taxon>Panagrolaimidae</taxon>
        <taxon>Panagrolaimus</taxon>
    </lineage>
</organism>